<evidence type="ECO:0000256" key="7">
    <source>
        <dbReference type="ARBA" id="ARBA00023136"/>
    </source>
</evidence>
<keyword evidence="4" id="KW-1003">Cell membrane</keyword>
<evidence type="ECO:0000313" key="10">
    <source>
        <dbReference type="EMBL" id="ADU28984.1"/>
    </source>
</evidence>
<evidence type="ECO:0000256" key="8">
    <source>
        <dbReference type="SAM" id="Phobius"/>
    </source>
</evidence>
<dbReference type="GO" id="GO:0005886">
    <property type="term" value="C:plasma membrane"/>
    <property type="evidence" value="ECO:0007669"/>
    <property type="project" value="UniProtKB-SubCell"/>
</dbReference>
<dbReference type="AlphaFoldDB" id="E6TZC2"/>
<feature type="transmembrane region" description="Helical" evidence="8">
    <location>
        <begin position="286"/>
        <end position="304"/>
    </location>
</feature>
<evidence type="ECO:0000256" key="6">
    <source>
        <dbReference type="ARBA" id="ARBA00022989"/>
    </source>
</evidence>
<sequence>MKSVFLLQWQRFRRSPILVVSFFVLTVVFVFFLAGSAPGSQMTIYTYAVHSLGEEERDQWLSLLNESDIYEFKLVEESEARRAVTDRDINVAVQLMEDDYRFLIATDDPNRHLIEGHVNQVFSEELRLREVEELGAESTFRQEVEKLQDEPVLNVETSLLGGGEGSFQDDERLQVLVGMTLYFAGFTIMFCLVNVSEEKRAGTWNRLIVSPLRKWQIYIGHLLYCFMIGYAQILAVFLLFKYVLGFDMGDRFGTVLFVIGCYVFAIVALGMLLIGIVKTTQQLQAIIPIVSTSMAMLGGAFWPIEIVTNEIMLMLSKGMPILYGIEAVKGAAMYDRGVFQLLEPISIMLLFGVVCMGVGINLMERR</sequence>
<dbReference type="InterPro" id="IPR013525">
    <property type="entry name" value="ABC2_TM"/>
</dbReference>
<dbReference type="GO" id="GO:0140359">
    <property type="term" value="F:ABC-type transporter activity"/>
    <property type="evidence" value="ECO:0007669"/>
    <property type="project" value="InterPro"/>
</dbReference>
<dbReference type="PROSITE" id="PS51012">
    <property type="entry name" value="ABC_TM2"/>
    <property type="match status" value="1"/>
</dbReference>
<feature type="transmembrane region" description="Helical" evidence="8">
    <location>
        <begin position="345"/>
        <end position="363"/>
    </location>
</feature>
<accession>E6TZC2</accession>
<feature type="transmembrane region" description="Helical" evidence="8">
    <location>
        <begin position="217"/>
        <end position="240"/>
    </location>
</feature>
<dbReference type="Proteomes" id="UP000001401">
    <property type="component" value="Chromosome"/>
</dbReference>
<protein>
    <submittedName>
        <fullName evidence="10">ABC-2 type transporter</fullName>
    </submittedName>
</protein>
<proteinExistence type="inferred from homology"/>
<dbReference type="eggNOG" id="COG0842">
    <property type="taxonomic scope" value="Bacteria"/>
</dbReference>
<keyword evidence="11" id="KW-1185">Reference proteome</keyword>
<keyword evidence="7 8" id="KW-0472">Membrane</keyword>
<name>E6TZC2_EVAC2</name>
<reference evidence="10" key="1">
    <citation type="submission" date="2010-12" db="EMBL/GenBank/DDBJ databases">
        <title>Complete sequence of Bacillus cellulosilyticus DSM 2522.</title>
        <authorList>
            <consortium name="US DOE Joint Genome Institute"/>
            <person name="Lucas S."/>
            <person name="Copeland A."/>
            <person name="Lapidus A."/>
            <person name="Cheng J.-F."/>
            <person name="Bruce D."/>
            <person name="Goodwin L."/>
            <person name="Pitluck S."/>
            <person name="Chertkov O."/>
            <person name="Detter J.C."/>
            <person name="Han C."/>
            <person name="Tapia R."/>
            <person name="Land M."/>
            <person name="Hauser L."/>
            <person name="Jeffries C."/>
            <person name="Kyrpides N."/>
            <person name="Ivanova N."/>
            <person name="Mikhailova N."/>
            <person name="Brumm P."/>
            <person name="Mead D."/>
            <person name="Woyke T."/>
        </authorList>
    </citation>
    <scope>NUCLEOTIDE SEQUENCE [LARGE SCALE GENOMIC DNA]</scope>
    <source>
        <strain evidence="10">DSM 2522</strain>
    </source>
</reference>
<feature type="transmembrane region" description="Helical" evidence="8">
    <location>
        <begin position="252"/>
        <end position="274"/>
    </location>
</feature>
<dbReference type="PANTHER" id="PTHR30294">
    <property type="entry name" value="MEMBRANE COMPONENT OF ABC TRANSPORTER YHHJ-RELATED"/>
    <property type="match status" value="1"/>
</dbReference>
<organism evidence="10 11">
    <name type="scientific">Evansella cellulosilytica (strain ATCC 21833 / DSM 2522 / FERM P-1141 / JCM 9156 / N-4)</name>
    <name type="common">Bacillus cellulosilyticus</name>
    <dbReference type="NCBI Taxonomy" id="649639"/>
    <lineage>
        <taxon>Bacteria</taxon>
        <taxon>Bacillati</taxon>
        <taxon>Bacillota</taxon>
        <taxon>Bacilli</taxon>
        <taxon>Bacillales</taxon>
        <taxon>Bacillaceae</taxon>
        <taxon>Evansella</taxon>
    </lineage>
</organism>
<dbReference type="PANTHER" id="PTHR30294:SF29">
    <property type="entry name" value="MULTIDRUG ABC TRANSPORTER PERMEASE YBHS-RELATED"/>
    <property type="match status" value="1"/>
</dbReference>
<feature type="domain" description="ABC transmembrane type-2" evidence="9">
    <location>
        <begin position="137"/>
        <end position="366"/>
    </location>
</feature>
<feature type="transmembrane region" description="Helical" evidence="8">
    <location>
        <begin position="175"/>
        <end position="196"/>
    </location>
</feature>
<evidence type="ECO:0000256" key="3">
    <source>
        <dbReference type="ARBA" id="ARBA00022448"/>
    </source>
</evidence>
<dbReference type="InterPro" id="IPR051449">
    <property type="entry name" value="ABC-2_transporter_component"/>
</dbReference>
<dbReference type="EMBL" id="CP002394">
    <property type="protein sequence ID" value="ADU28984.1"/>
    <property type="molecule type" value="Genomic_DNA"/>
</dbReference>
<dbReference type="RefSeq" id="WP_013487325.1">
    <property type="nucleotide sequence ID" value="NC_014829.1"/>
</dbReference>
<evidence type="ECO:0000259" key="9">
    <source>
        <dbReference type="PROSITE" id="PS51012"/>
    </source>
</evidence>
<evidence type="ECO:0000313" key="11">
    <source>
        <dbReference type="Proteomes" id="UP000001401"/>
    </source>
</evidence>
<dbReference type="InterPro" id="IPR047817">
    <property type="entry name" value="ABC2_TM_bact-type"/>
</dbReference>
<comment type="similarity">
    <text evidence="2">Belongs to the ABC-2 integral membrane protein family.</text>
</comment>
<dbReference type="STRING" id="649639.Bcell_0702"/>
<evidence type="ECO:0000256" key="5">
    <source>
        <dbReference type="ARBA" id="ARBA00022692"/>
    </source>
</evidence>
<dbReference type="OrthoDB" id="266913at2"/>
<comment type="subcellular location">
    <subcellularLocation>
        <location evidence="1">Cell membrane</location>
        <topology evidence="1">Multi-pass membrane protein</topology>
    </subcellularLocation>
</comment>
<keyword evidence="5 8" id="KW-0812">Transmembrane</keyword>
<dbReference type="HOGENOM" id="CLU_039483_0_2_9"/>
<evidence type="ECO:0000256" key="1">
    <source>
        <dbReference type="ARBA" id="ARBA00004651"/>
    </source>
</evidence>
<keyword evidence="3" id="KW-0813">Transport</keyword>
<keyword evidence="6 8" id="KW-1133">Transmembrane helix</keyword>
<feature type="transmembrane region" description="Helical" evidence="8">
    <location>
        <begin position="12"/>
        <end position="34"/>
    </location>
</feature>
<evidence type="ECO:0000256" key="4">
    <source>
        <dbReference type="ARBA" id="ARBA00022475"/>
    </source>
</evidence>
<gene>
    <name evidence="10" type="ordered locus">Bcell_0702</name>
</gene>
<dbReference type="KEGG" id="bco:Bcell_0702"/>
<dbReference type="Pfam" id="PF12698">
    <property type="entry name" value="ABC2_membrane_3"/>
    <property type="match status" value="1"/>
</dbReference>
<evidence type="ECO:0000256" key="2">
    <source>
        <dbReference type="ARBA" id="ARBA00007783"/>
    </source>
</evidence>